<feature type="domain" description="C2H2-type" evidence="5">
    <location>
        <begin position="313"/>
        <end position="340"/>
    </location>
</feature>
<name>A0ABR4MIV3_9PEZI</name>
<keyword evidence="2" id="KW-0863">Zinc-finger</keyword>
<evidence type="ECO:0000256" key="2">
    <source>
        <dbReference type="ARBA" id="ARBA00022771"/>
    </source>
</evidence>
<feature type="compositionally biased region" description="Acidic residues" evidence="4">
    <location>
        <begin position="481"/>
        <end position="492"/>
    </location>
</feature>
<comment type="caution">
    <text evidence="6">The sequence shown here is derived from an EMBL/GenBank/DDBJ whole genome shotgun (WGS) entry which is preliminary data.</text>
</comment>
<feature type="region of interest" description="Disordered" evidence="4">
    <location>
        <begin position="513"/>
        <end position="561"/>
    </location>
</feature>
<feature type="region of interest" description="Disordered" evidence="4">
    <location>
        <begin position="106"/>
        <end position="130"/>
    </location>
</feature>
<evidence type="ECO:0000313" key="7">
    <source>
        <dbReference type="Proteomes" id="UP001610728"/>
    </source>
</evidence>
<sequence>MSTPPTQQSPEDLNSIFFQTTAAFSSPPMAAPFFNGSMPTTMPMPYEQSPSALLLDTTGLGVQPSPNGMFDETALTRSASIGSMSSAGTPESHFASMVMPVMPSLPQTQSHQQQPQHPNQHHQSFHSQQTHQWIPLTVDNNGLNFGQNEYQLSSTGTEFNTVYHNVPMGQDLSKQASFGPSSATTNMDPFLAWTVPDSLMMANDGQMPMPLNTMHFATPMSTNTGMTSPQMVPTSPMGTVYPQHNVFPQSQAPLQPFYGSSSSRRPSTMTISSPGAGNSDDNGSHQKQMCTQCNKKFKDLKAHMLTHQEERPEKCPIVTCDYHTKGFSRRYDRNRHTLTHYKGTMVCGFCPGSGSSKEKTFNRADVFKRHLTGMHGVEQTPPNSRRRGSAAMGADSSEPLTDCAADATGKCSTCPRRFRSPQDFYEHLDECVLRIVQQEDPAEAINAQCLSMVENDNDVVATLERNKVPLPSEAVAHNDDDCSDVEDNDEAGNAEGSGALDSLLDGVKTSATTSAAKAKTNPANGVPKSRGMTYSRGGISMNRPRGRKPRREYPSSWGFDKGQMNTKKRVLAVFEGQRRIAKDDMMVSNEHEVRFRLADGKTYVTDFDVQTIRRAEGWLDATEEEKGPWVSDDPTEEDRQTMIAIMEQQQQAQHMQMAQMQAL</sequence>
<evidence type="ECO:0000256" key="1">
    <source>
        <dbReference type="ARBA" id="ARBA00022723"/>
    </source>
</evidence>
<feature type="compositionally biased region" description="Low complexity" evidence="4">
    <location>
        <begin position="106"/>
        <end position="118"/>
    </location>
</feature>
<dbReference type="GeneID" id="98118326"/>
<evidence type="ECO:0000256" key="4">
    <source>
        <dbReference type="SAM" id="MobiDB-lite"/>
    </source>
</evidence>
<dbReference type="Gene3D" id="3.30.160.60">
    <property type="entry name" value="Classic Zinc Finger"/>
    <property type="match status" value="1"/>
</dbReference>
<gene>
    <name evidence="6" type="ORF">HOO65_040550</name>
</gene>
<dbReference type="PANTHER" id="PTHR23235:SF120">
    <property type="entry name" value="KRUPPEL-LIKE FACTOR 15"/>
    <property type="match status" value="1"/>
</dbReference>
<accession>A0ABR4MIV3</accession>
<proteinExistence type="predicted"/>
<keyword evidence="7" id="KW-1185">Reference proteome</keyword>
<protein>
    <recommendedName>
        <fullName evidence="5">C2H2-type domain-containing protein</fullName>
    </recommendedName>
</protein>
<feature type="domain" description="C2H2-type" evidence="5">
    <location>
        <begin position="288"/>
        <end position="307"/>
    </location>
</feature>
<feature type="region of interest" description="Disordered" evidence="4">
    <location>
        <begin position="470"/>
        <end position="501"/>
    </location>
</feature>
<evidence type="ECO:0000256" key="3">
    <source>
        <dbReference type="ARBA" id="ARBA00022833"/>
    </source>
</evidence>
<evidence type="ECO:0000313" key="6">
    <source>
        <dbReference type="EMBL" id="KAL2888213.1"/>
    </source>
</evidence>
<organism evidence="6 7">
    <name type="scientific">Ceratocystis lukuohia</name>
    <dbReference type="NCBI Taxonomy" id="2019550"/>
    <lineage>
        <taxon>Eukaryota</taxon>
        <taxon>Fungi</taxon>
        <taxon>Dikarya</taxon>
        <taxon>Ascomycota</taxon>
        <taxon>Pezizomycotina</taxon>
        <taxon>Sordariomycetes</taxon>
        <taxon>Hypocreomycetidae</taxon>
        <taxon>Microascales</taxon>
        <taxon>Ceratocystidaceae</taxon>
        <taxon>Ceratocystis</taxon>
    </lineage>
</organism>
<reference evidence="6 7" key="1">
    <citation type="submission" date="2020-05" db="EMBL/GenBank/DDBJ databases">
        <title>Ceratocystis lukuohia genome.</title>
        <authorList>
            <person name="Harrington T.C."/>
            <person name="Kim K."/>
            <person name="Mayers C.G."/>
        </authorList>
    </citation>
    <scope>NUCLEOTIDE SEQUENCE [LARGE SCALE GENOMIC DNA]</scope>
    <source>
        <strain evidence="6 7">C4212</strain>
    </source>
</reference>
<feature type="domain" description="C2H2-type" evidence="5">
    <location>
        <begin position="409"/>
        <end position="429"/>
    </location>
</feature>
<feature type="region of interest" description="Disordered" evidence="4">
    <location>
        <begin position="375"/>
        <end position="401"/>
    </location>
</feature>
<dbReference type="PANTHER" id="PTHR23235">
    <property type="entry name" value="KRUEPPEL-LIKE TRANSCRIPTION FACTOR"/>
    <property type="match status" value="1"/>
</dbReference>
<dbReference type="InterPro" id="IPR013087">
    <property type="entry name" value="Znf_C2H2_type"/>
</dbReference>
<keyword evidence="3" id="KW-0862">Zinc</keyword>
<dbReference type="Proteomes" id="UP001610728">
    <property type="component" value="Unassembled WGS sequence"/>
</dbReference>
<feature type="region of interest" description="Disordered" evidence="4">
    <location>
        <begin position="251"/>
        <end position="287"/>
    </location>
</feature>
<dbReference type="RefSeq" id="XP_070859393.1">
    <property type="nucleotide sequence ID" value="XM_071002617.1"/>
</dbReference>
<dbReference type="SMART" id="SM00355">
    <property type="entry name" value="ZnF_C2H2"/>
    <property type="match status" value="4"/>
</dbReference>
<feature type="domain" description="C2H2-type" evidence="5">
    <location>
        <begin position="345"/>
        <end position="375"/>
    </location>
</feature>
<keyword evidence="1" id="KW-0479">Metal-binding</keyword>
<dbReference type="EMBL" id="JABSNW010000004">
    <property type="protein sequence ID" value="KAL2888213.1"/>
    <property type="molecule type" value="Genomic_DNA"/>
</dbReference>
<evidence type="ECO:0000259" key="5">
    <source>
        <dbReference type="SMART" id="SM00355"/>
    </source>
</evidence>